<geneLocation type="plasmid" evidence="10 12">
    <name>pANL</name>
</geneLocation>
<dbReference type="Gene3D" id="6.10.250.690">
    <property type="match status" value="1"/>
</dbReference>
<reference evidence="11 12" key="1">
    <citation type="submission" date="2005-08" db="EMBL/GenBank/DDBJ databases">
        <title>Complete sequence of plasmid 1 of Synechococcus elongatus PCC 7942.</title>
        <authorList>
            <consortium name="US DOE Joint Genome Institute"/>
            <person name="Copeland A."/>
            <person name="Lucas S."/>
            <person name="Lapidus A."/>
            <person name="Barry K."/>
            <person name="Detter J.C."/>
            <person name="Glavina T."/>
            <person name="Hammon N."/>
            <person name="Israni S."/>
            <person name="Pitluck S."/>
            <person name="Schmutz J."/>
            <person name="Larimer F."/>
            <person name="Land M."/>
            <person name="Kyrpides N."/>
            <person name="Lykidis A."/>
            <person name="Richardson P."/>
        </authorList>
    </citation>
    <scope>NUCLEOTIDE SEQUENCE [LARGE SCALE GENOMIC DNA]</scope>
    <source>
        <strain evidence="12">ATCC 33912 / PCC 7942 / FACHB-805</strain>
        <strain evidence="11">PCC 7942</strain>
        <plasmid evidence="11">1</plasmid>
        <plasmid evidence="12">pANL</plasmid>
    </source>
</reference>
<dbReference type="Pfam" id="PF00072">
    <property type="entry name" value="Response_reg"/>
    <property type="match status" value="1"/>
</dbReference>
<evidence type="ECO:0000256" key="7">
    <source>
        <dbReference type="PROSITE-ProRule" id="PRU01091"/>
    </source>
</evidence>
<proteinExistence type="predicted"/>
<dbReference type="PANTHER" id="PTHR48111">
    <property type="entry name" value="REGULATOR OF RPOS"/>
    <property type="match status" value="1"/>
</dbReference>
<dbReference type="SUPFAM" id="SSF46894">
    <property type="entry name" value="C-terminal effector domain of the bipartite response regulators"/>
    <property type="match status" value="1"/>
</dbReference>
<dbReference type="SMART" id="SM00862">
    <property type="entry name" value="Trans_reg_C"/>
    <property type="match status" value="1"/>
</dbReference>
<dbReference type="GeneID" id="72431562"/>
<reference evidence="10" key="2">
    <citation type="journal article" date="2008" name="Plasmid">
        <title>The complete sequence and functional analysis of pANL, the large plasmid of the unicellular freshwater cyanobacterium Synechococcus elongatus PCC 7942.</title>
        <authorList>
            <person name="Chen Y."/>
            <person name="Kay Holtman C."/>
            <person name="Magnuson R.D."/>
            <person name="Youderian P.A."/>
            <person name="Golden S.S."/>
        </authorList>
    </citation>
    <scope>NUCLEOTIDE SEQUENCE</scope>
    <source>
        <strain evidence="10">PCC 7942</strain>
        <plasmid evidence="10">pANL</plasmid>
    </source>
</reference>
<dbReference type="InterPro" id="IPR039420">
    <property type="entry name" value="WalR-like"/>
</dbReference>
<dbReference type="SUPFAM" id="SSF52172">
    <property type="entry name" value="CheY-like"/>
    <property type="match status" value="1"/>
</dbReference>
<dbReference type="InterPro" id="IPR001789">
    <property type="entry name" value="Sig_transdc_resp-reg_receiver"/>
</dbReference>
<protein>
    <submittedName>
        <fullName evidence="10">ANL23</fullName>
    </submittedName>
    <submittedName>
        <fullName evidence="11">Response regulator receiver domain protein (CheY-like)</fullName>
    </submittedName>
</protein>
<dbReference type="Gene3D" id="1.10.10.10">
    <property type="entry name" value="Winged helix-like DNA-binding domain superfamily/Winged helix DNA-binding domain"/>
    <property type="match status" value="1"/>
</dbReference>
<dbReference type="PROSITE" id="PS51755">
    <property type="entry name" value="OMPR_PHOB"/>
    <property type="match status" value="1"/>
</dbReference>
<dbReference type="EMBL" id="CP000101">
    <property type="protein sequence ID" value="ABB58676.1"/>
    <property type="molecule type" value="Genomic_DNA"/>
</dbReference>
<evidence type="ECO:0000256" key="2">
    <source>
        <dbReference type="ARBA" id="ARBA00023012"/>
    </source>
</evidence>
<dbReference type="InterPro" id="IPR001867">
    <property type="entry name" value="OmpR/PhoB-type_DNA-bd"/>
</dbReference>
<dbReference type="PaxDb" id="1140-Synpcc7942_B2647"/>
<dbReference type="Pfam" id="PF00486">
    <property type="entry name" value="Trans_reg_C"/>
    <property type="match status" value="1"/>
</dbReference>
<dbReference type="EMBL" id="AF441790">
    <property type="protein sequence ID" value="AAM81151.1"/>
    <property type="molecule type" value="Genomic_DNA"/>
</dbReference>
<dbReference type="PANTHER" id="PTHR48111:SF5">
    <property type="entry name" value="RESPONSE REGULATOR RPPA"/>
    <property type="match status" value="1"/>
</dbReference>
<evidence type="ECO:0000256" key="1">
    <source>
        <dbReference type="ARBA" id="ARBA00022553"/>
    </source>
</evidence>
<keyword evidence="10" id="KW-0614">Plasmid</keyword>
<dbReference type="InterPro" id="IPR016032">
    <property type="entry name" value="Sig_transdc_resp-reg_C-effctor"/>
</dbReference>
<dbReference type="InterPro" id="IPR036388">
    <property type="entry name" value="WH-like_DNA-bd_sf"/>
</dbReference>
<dbReference type="RefSeq" id="WP_011055139.1">
    <property type="nucleotide sequence ID" value="NC_004073.2"/>
</dbReference>
<dbReference type="Proteomes" id="UP000889800">
    <property type="component" value="Plasmid pANL"/>
</dbReference>
<dbReference type="HOGENOM" id="CLU_000445_30_1_3"/>
<evidence type="ECO:0000313" key="12">
    <source>
        <dbReference type="Proteomes" id="UP000889800"/>
    </source>
</evidence>
<dbReference type="OrthoDB" id="455826at2"/>
<dbReference type="GO" id="GO:0000976">
    <property type="term" value="F:transcription cis-regulatory region binding"/>
    <property type="evidence" value="ECO:0007669"/>
    <property type="project" value="TreeGrafter"/>
</dbReference>
<accession>Q8KUV6</accession>
<dbReference type="FunFam" id="3.40.50.2300:FF:000002">
    <property type="entry name" value="DNA-binding response regulator PhoP"/>
    <property type="match status" value="1"/>
</dbReference>
<evidence type="ECO:0000259" key="9">
    <source>
        <dbReference type="PROSITE" id="PS51755"/>
    </source>
</evidence>
<dbReference type="PROSITE" id="PS50110">
    <property type="entry name" value="RESPONSE_REGULATORY"/>
    <property type="match status" value="1"/>
</dbReference>
<dbReference type="Gene3D" id="3.40.50.2300">
    <property type="match status" value="1"/>
</dbReference>
<feature type="domain" description="OmpR/PhoB-type" evidence="9">
    <location>
        <begin position="124"/>
        <end position="223"/>
    </location>
</feature>
<feature type="domain" description="Response regulatory" evidence="8">
    <location>
        <begin position="2"/>
        <end position="116"/>
    </location>
</feature>
<dbReference type="InterPro" id="IPR011006">
    <property type="entry name" value="CheY-like_superfamily"/>
</dbReference>
<dbReference type="SMART" id="SM00448">
    <property type="entry name" value="REC"/>
    <property type="match status" value="1"/>
</dbReference>
<keyword evidence="1 6" id="KW-0597">Phosphoprotein</keyword>
<keyword evidence="3" id="KW-0805">Transcription regulation</keyword>
<dbReference type="CDD" id="cd00383">
    <property type="entry name" value="trans_reg_C"/>
    <property type="match status" value="1"/>
</dbReference>
<evidence type="ECO:0000256" key="6">
    <source>
        <dbReference type="PROSITE-ProRule" id="PRU00169"/>
    </source>
</evidence>
<dbReference type="GO" id="GO:0032993">
    <property type="term" value="C:protein-DNA complex"/>
    <property type="evidence" value="ECO:0007669"/>
    <property type="project" value="TreeGrafter"/>
</dbReference>
<dbReference type="KEGG" id="syf:Synpcc7942_B2647"/>
<evidence type="ECO:0000313" key="11">
    <source>
        <dbReference type="EMBL" id="ABB58676.1"/>
    </source>
</evidence>
<dbReference type="GO" id="GO:0000156">
    <property type="term" value="F:phosphorelay response regulator activity"/>
    <property type="evidence" value="ECO:0007669"/>
    <property type="project" value="TreeGrafter"/>
</dbReference>
<organism evidence="10">
    <name type="scientific">Synechococcus elongatus (strain ATCC 33912 / PCC 7942 / FACHB-805)</name>
    <name type="common">Anacystis nidulans R2</name>
    <dbReference type="NCBI Taxonomy" id="1140"/>
    <lineage>
        <taxon>Bacteria</taxon>
        <taxon>Bacillati</taxon>
        <taxon>Cyanobacteriota</taxon>
        <taxon>Cyanophyceae</taxon>
        <taxon>Synechococcales</taxon>
        <taxon>Synechococcaceae</taxon>
        <taxon>Synechococcus</taxon>
    </lineage>
</organism>
<evidence type="ECO:0000256" key="3">
    <source>
        <dbReference type="ARBA" id="ARBA00023015"/>
    </source>
</evidence>
<keyword evidence="12" id="KW-1185">Reference proteome</keyword>
<dbReference type="GO" id="GO:0006355">
    <property type="term" value="P:regulation of DNA-templated transcription"/>
    <property type="evidence" value="ECO:0007669"/>
    <property type="project" value="InterPro"/>
</dbReference>
<dbReference type="NCBIfam" id="NF041734">
    <property type="entry name" value="resp_reg_RppA"/>
    <property type="match status" value="1"/>
</dbReference>
<feature type="modified residue" description="4-aspartylphosphate" evidence="6">
    <location>
        <position position="51"/>
    </location>
</feature>
<geneLocation type="plasmid" evidence="11">
    <name>1</name>
</geneLocation>
<dbReference type="InterPro" id="IPR049767">
    <property type="entry name" value="RppA"/>
</dbReference>
<keyword evidence="5" id="KW-0804">Transcription</keyword>
<evidence type="ECO:0000256" key="5">
    <source>
        <dbReference type="ARBA" id="ARBA00023163"/>
    </source>
</evidence>
<dbReference type="BioCyc" id="SYNEL:SYNPCC7942_B2647-MONOMER"/>
<feature type="DNA-binding region" description="OmpR/PhoB-type" evidence="7">
    <location>
        <begin position="124"/>
        <end position="223"/>
    </location>
</feature>
<keyword evidence="4 7" id="KW-0238">DNA-binding</keyword>
<evidence type="ECO:0000256" key="4">
    <source>
        <dbReference type="ARBA" id="ARBA00023125"/>
    </source>
</evidence>
<name>Q8KUV6_SYNE7</name>
<sequence length="224" mass="25470">MRLLLLEDEPDLGHALHKALTQERYSVDWLTNGDEAWEMIQTYPYRALVLDWMVPGCSGLEICQRLRQAQDSTPVLVLTARDGLQDLVQGLDAGADDYLVKPFRLAELLARVRALLRRSPQTQTPLLQVGRLRLDPAQATVQVDDYSPMPLTAREFQLLEALMHHPGQILSRDQLLDQLWPMDAEPSSNVVAAQVRLLRRKLATYQADLLIETVYGFGYRLRPS</sequence>
<dbReference type="GO" id="GO:0005829">
    <property type="term" value="C:cytosol"/>
    <property type="evidence" value="ECO:0007669"/>
    <property type="project" value="TreeGrafter"/>
</dbReference>
<dbReference type="CDD" id="cd19935">
    <property type="entry name" value="REC_OmpR_CusR-like"/>
    <property type="match status" value="1"/>
</dbReference>
<evidence type="ECO:0000313" key="10">
    <source>
        <dbReference type="EMBL" id="AAM81151.1"/>
    </source>
</evidence>
<dbReference type="AlphaFoldDB" id="Q8KUV6"/>
<evidence type="ECO:0000259" key="8">
    <source>
        <dbReference type="PROSITE" id="PS50110"/>
    </source>
</evidence>
<gene>
    <name evidence="11" type="ordered locus">Synpcc7942_B2647</name>
    <name evidence="10" type="ORF">anL23</name>
</gene>
<keyword evidence="2" id="KW-0902">Two-component regulatory system</keyword>
<dbReference type="eggNOG" id="COG0745">
    <property type="taxonomic scope" value="Bacteria"/>
</dbReference>